<comment type="caution">
    <text evidence="2">The sequence shown here is derived from an EMBL/GenBank/DDBJ whole genome shotgun (WGS) entry which is preliminary data.</text>
</comment>
<evidence type="ECO:0000313" key="3">
    <source>
        <dbReference type="Proteomes" id="UP000440694"/>
    </source>
</evidence>
<gene>
    <name evidence="2" type="ORF">GIW81_15350</name>
</gene>
<feature type="chain" id="PRO_5026326579" evidence="1">
    <location>
        <begin position="25"/>
        <end position="171"/>
    </location>
</feature>
<proteinExistence type="predicted"/>
<dbReference type="RefSeq" id="WP_154740226.1">
    <property type="nucleotide sequence ID" value="NZ_WMBQ01000002.1"/>
</dbReference>
<dbReference type="AlphaFoldDB" id="A0A6I3KIZ1"/>
<evidence type="ECO:0000256" key="1">
    <source>
        <dbReference type="SAM" id="SignalP"/>
    </source>
</evidence>
<sequence>MTKLLTVIAATLVALASVATGAEAAFNVRLAAPAGFNQVHKAGCGGGGGGYRAYRKRVVRQSVRRSAAKVQTASRTIEKPAVVAKAEPKTAPVEKIAQKSAEFENSSISTSKEVAEAVVETPVDVPAKKLAKVAAAPAEEPAQKVAAAIKDIGCKSFFATVGMTLSVPCAK</sequence>
<accession>A0A6I3KIZ1</accession>
<keyword evidence="3" id="KW-1185">Reference proteome</keyword>
<feature type="signal peptide" evidence="1">
    <location>
        <begin position="1"/>
        <end position="24"/>
    </location>
</feature>
<organism evidence="2 3">
    <name type="scientific">Hyphomicrobium album</name>
    <dbReference type="NCBI Taxonomy" id="2665159"/>
    <lineage>
        <taxon>Bacteria</taxon>
        <taxon>Pseudomonadati</taxon>
        <taxon>Pseudomonadota</taxon>
        <taxon>Alphaproteobacteria</taxon>
        <taxon>Hyphomicrobiales</taxon>
        <taxon>Hyphomicrobiaceae</taxon>
        <taxon>Hyphomicrobium</taxon>
    </lineage>
</organism>
<name>A0A6I3KIZ1_9HYPH</name>
<keyword evidence="1" id="KW-0732">Signal</keyword>
<reference evidence="2 3" key="1">
    <citation type="submission" date="2019-11" db="EMBL/GenBank/DDBJ databases">
        <title>Identification of a novel strain.</title>
        <authorList>
            <person name="Xu Q."/>
            <person name="Wang G."/>
        </authorList>
    </citation>
    <scope>NUCLEOTIDE SEQUENCE [LARGE SCALE GENOMIC DNA]</scope>
    <source>
        <strain evidence="3">xq</strain>
    </source>
</reference>
<dbReference type="Proteomes" id="UP000440694">
    <property type="component" value="Unassembled WGS sequence"/>
</dbReference>
<evidence type="ECO:0000313" key="2">
    <source>
        <dbReference type="EMBL" id="MTD95715.1"/>
    </source>
</evidence>
<dbReference type="EMBL" id="WMBQ01000002">
    <property type="protein sequence ID" value="MTD95715.1"/>
    <property type="molecule type" value="Genomic_DNA"/>
</dbReference>
<protein>
    <submittedName>
        <fullName evidence="2">Uncharacterized protein</fullName>
    </submittedName>
</protein>